<sequence>MLLSQEVCQKARLSRDARFDGRFFIAVKTTGIYCRSICPATPPKEANVEYYPTAHQAAQAGFRPCLRCRPESAPQSAAWLGSQALLNRAIKLINNGALENQSLAEFAEYLGISDRYLRQLFIKYVNVAPKAYALYQQCLMAKQLLHQTRLPINQIALACGFNSVRRFNDCFIKAMQLTPSQIRKSGAAGSDKLLLKLSFRPPYDWQRMHDFLQARLIHGLESINTNSYGRTFKLNGCQGSFVAKHLAEQHAFELRLQCEDLRQLRPVLQNIRRILELDTDTSLIEAHLAEQLPKDFQLKTGLRIPGIWSVFEAGIRAILGQQVSVQAAKHLVTQMVAALGNKAVNGQHYFPSAEAVVQSDLAFLKMPGARKQSLRLLAQHFLNDAEDAQNPDTWRAIKGIGPWTVNYAKMRGLNDPDIFLAGDSGIDKALNQITDETNNKTINPELMSPWRSYLTFQLWSQL</sequence>
<dbReference type="InterPro" id="IPR037046">
    <property type="entry name" value="AlkA_N_sf"/>
</dbReference>
<evidence type="ECO:0000256" key="6">
    <source>
        <dbReference type="ARBA" id="ARBA00022833"/>
    </source>
</evidence>
<dbReference type="InterPro" id="IPR051912">
    <property type="entry name" value="Alkylbase_DNA_Glycosylase/TA"/>
</dbReference>
<keyword evidence="9" id="KW-0010">Activator</keyword>
<dbReference type="Gene3D" id="1.10.10.60">
    <property type="entry name" value="Homeodomain-like"/>
    <property type="match status" value="2"/>
</dbReference>
<dbReference type="GO" id="GO:0008168">
    <property type="term" value="F:methyltransferase activity"/>
    <property type="evidence" value="ECO:0007669"/>
    <property type="project" value="UniProtKB-KW"/>
</dbReference>
<dbReference type="EC" id="3.2.2.21" evidence="13"/>
<keyword evidence="7" id="KW-0805">Transcription regulation</keyword>
<dbReference type="PANTHER" id="PTHR43003">
    <property type="entry name" value="DNA-3-METHYLADENINE GLYCOSYLASE"/>
    <property type="match status" value="1"/>
</dbReference>
<dbReference type="EMBL" id="UOFA01000212">
    <property type="protein sequence ID" value="VAW45638.1"/>
    <property type="molecule type" value="Genomic_DNA"/>
</dbReference>
<evidence type="ECO:0000256" key="5">
    <source>
        <dbReference type="ARBA" id="ARBA00022763"/>
    </source>
</evidence>
<dbReference type="InterPro" id="IPR009057">
    <property type="entry name" value="Homeodomain-like_sf"/>
</dbReference>
<keyword evidence="11" id="KW-0234">DNA repair</keyword>
<dbReference type="GO" id="GO:0006307">
    <property type="term" value="P:DNA alkylation repair"/>
    <property type="evidence" value="ECO:0007669"/>
    <property type="project" value="TreeGrafter"/>
</dbReference>
<keyword evidence="13" id="KW-0378">Hydrolase</keyword>
<dbReference type="Gene3D" id="3.30.310.20">
    <property type="entry name" value="DNA-3-methyladenine glycosylase AlkA, N-terminal domain"/>
    <property type="match status" value="1"/>
</dbReference>
<dbReference type="InterPro" id="IPR004026">
    <property type="entry name" value="Ada_DNA_repair_Zn-bd"/>
</dbReference>
<keyword evidence="3 13" id="KW-0808">Transferase</keyword>
<dbReference type="GO" id="GO:0008725">
    <property type="term" value="F:DNA-3-methyladenine glycosylase activity"/>
    <property type="evidence" value="ECO:0007669"/>
    <property type="project" value="TreeGrafter"/>
</dbReference>
<dbReference type="PROSITE" id="PS01124">
    <property type="entry name" value="HTH_ARAC_FAMILY_2"/>
    <property type="match status" value="1"/>
</dbReference>
<dbReference type="SUPFAM" id="SSF46689">
    <property type="entry name" value="Homeodomain-like"/>
    <property type="match status" value="2"/>
</dbReference>
<dbReference type="InterPro" id="IPR035451">
    <property type="entry name" value="Ada-like_dom_sf"/>
</dbReference>
<comment type="cofactor">
    <cofactor evidence="1">
        <name>Zn(2+)</name>
        <dbReference type="ChEBI" id="CHEBI:29105"/>
    </cofactor>
</comment>
<keyword evidence="6" id="KW-0862">Zinc</keyword>
<dbReference type="GO" id="GO:0032131">
    <property type="term" value="F:alkylated DNA binding"/>
    <property type="evidence" value="ECO:0007669"/>
    <property type="project" value="TreeGrafter"/>
</dbReference>
<dbReference type="GO" id="GO:0032259">
    <property type="term" value="P:methylation"/>
    <property type="evidence" value="ECO:0007669"/>
    <property type="project" value="UniProtKB-KW"/>
</dbReference>
<keyword evidence="5" id="KW-0227">DNA damage</keyword>
<dbReference type="AlphaFoldDB" id="A0A3B0VPS5"/>
<dbReference type="InterPro" id="IPR010316">
    <property type="entry name" value="AlkA_N"/>
</dbReference>
<gene>
    <name evidence="13" type="ORF">MNBD_GAMMA02-1392</name>
</gene>
<dbReference type="InterPro" id="IPR011257">
    <property type="entry name" value="DNA_glycosylase"/>
</dbReference>
<dbReference type="InterPro" id="IPR018060">
    <property type="entry name" value="HTH_AraC"/>
</dbReference>
<evidence type="ECO:0000256" key="10">
    <source>
        <dbReference type="ARBA" id="ARBA00023163"/>
    </source>
</evidence>
<accession>A0A3B0VPS5</accession>
<keyword evidence="13" id="KW-0326">Glycosidase</keyword>
<keyword evidence="2 13" id="KW-0489">Methyltransferase</keyword>
<dbReference type="GO" id="GO:0008270">
    <property type="term" value="F:zinc ion binding"/>
    <property type="evidence" value="ECO:0007669"/>
    <property type="project" value="InterPro"/>
</dbReference>
<feature type="domain" description="HTH araC/xylS-type" evidence="12">
    <location>
        <begin position="87"/>
        <end position="185"/>
    </location>
</feature>
<keyword evidence="8" id="KW-0238">DNA-binding</keyword>
<dbReference type="Pfam" id="PF06029">
    <property type="entry name" value="AlkA_N"/>
    <property type="match status" value="1"/>
</dbReference>
<evidence type="ECO:0000256" key="9">
    <source>
        <dbReference type="ARBA" id="ARBA00023159"/>
    </source>
</evidence>
<protein>
    <submittedName>
        <fullName evidence="13">Methylphosphotriester-DNA--protein-cysteine S-methyltransferase / DNA-3-methyladenine glycosylase II</fullName>
        <ecNumber evidence="13">3.2.2.21</ecNumber>
    </submittedName>
</protein>
<evidence type="ECO:0000256" key="8">
    <source>
        <dbReference type="ARBA" id="ARBA00023125"/>
    </source>
</evidence>
<dbReference type="Gene3D" id="1.10.340.30">
    <property type="entry name" value="Hypothetical protein, domain 2"/>
    <property type="match status" value="1"/>
</dbReference>
<dbReference type="GO" id="GO:0043916">
    <property type="term" value="F:DNA-7-methylguanine glycosylase activity"/>
    <property type="evidence" value="ECO:0007669"/>
    <property type="project" value="TreeGrafter"/>
</dbReference>
<dbReference type="Gene3D" id="3.40.10.10">
    <property type="entry name" value="DNA Methylphosphotriester Repair Domain"/>
    <property type="match status" value="1"/>
</dbReference>
<dbReference type="GO" id="GO:0043565">
    <property type="term" value="F:sequence-specific DNA binding"/>
    <property type="evidence" value="ECO:0007669"/>
    <property type="project" value="InterPro"/>
</dbReference>
<keyword evidence="10" id="KW-0804">Transcription</keyword>
<evidence type="ECO:0000256" key="4">
    <source>
        <dbReference type="ARBA" id="ARBA00022723"/>
    </source>
</evidence>
<dbReference type="GO" id="GO:0006285">
    <property type="term" value="P:base-excision repair, AP site formation"/>
    <property type="evidence" value="ECO:0007669"/>
    <property type="project" value="TreeGrafter"/>
</dbReference>
<organism evidence="13">
    <name type="scientific">hydrothermal vent metagenome</name>
    <dbReference type="NCBI Taxonomy" id="652676"/>
    <lineage>
        <taxon>unclassified sequences</taxon>
        <taxon>metagenomes</taxon>
        <taxon>ecological metagenomes</taxon>
    </lineage>
</organism>
<dbReference type="SMART" id="SM01009">
    <property type="entry name" value="AlkA_N"/>
    <property type="match status" value="1"/>
</dbReference>
<evidence type="ECO:0000256" key="1">
    <source>
        <dbReference type="ARBA" id="ARBA00001947"/>
    </source>
</evidence>
<evidence type="ECO:0000259" key="12">
    <source>
        <dbReference type="PROSITE" id="PS01124"/>
    </source>
</evidence>
<name>A0A3B0VPS5_9ZZZZ</name>
<keyword evidence="4" id="KW-0479">Metal-binding</keyword>
<dbReference type="SUPFAM" id="SSF55945">
    <property type="entry name" value="TATA-box binding protein-like"/>
    <property type="match status" value="1"/>
</dbReference>
<dbReference type="SUPFAM" id="SSF48150">
    <property type="entry name" value="DNA-glycosylase"/>
    <property type="match status" value="1"/>
</dbReference>
<dbReference type="SMART" id="SM00342">
    <property type="entry name" value="HTH_ARAC"/>
    <property type="match status" value="1"/>
</dbReference>
<evidence type="ECO:0000256" key="2">
    <source>
        <dbReference type="ARBA" id="ARBA00022603"/>
    </source>
</evidence>
<evidence type="ECO:0000256" key="7">
    <source>
        <dbReference type="ARBA" id="ARBA00023015"/>
    </source>
</evidence>
<proteinExistence type="predicted"/>
<reference evidence="13" key="1">
    <citation type="submission" date="2018-06" db="EMBL/GenBank/DDBJ databases">
        <authorList>
            <person name="Zhirakovskaya E."/>
        </authorList>
    </citation>
    <scope>NUCLEOTIDE SEQUENCE</scope>
</reference>
<dbReference type="Pfam" id="PF02805">
    <property type="entry name" value="Ada_Zn_binding"/>
    <property type="match status" value="1"/>
</dbReference>
<evidence type="ECO:0000256" key="3">
    <source>
        <dbReference type="ARBA" id="ARBA00022679"/>
    </source>
</evidence>
<evidence type="ECO:0000256" key="11">
    <source>
        <dbReference type="ARBA" id="ARBA00023204"/>
    </source>
</evidence>
<dbReference type="GO" id="GO:0032993">
    <property type="term" value="C:protein-DNA complex"/>
    <property type="evidence" value="ECO:0007669"/>
    <property type="project" value="TreeGrafter"/>
</dbReference>
<dbReference type="Pfam" id="PF12833">
    <property type="entry name" value="HTH_18"/>
    <property type="match status" value="1"/>
</dbReference>
<evidence type="ECO:0000313" key="13">
    <source>
        <dbReference type="EMBL" id="VAW45638.1"/>
    </source>
</evidence>
<dbReference type="GO" id="GO:0003700">
    <property type="term" value="F:DNA-binding transcription factor activity"/>
    <property type="evidence" value="ECO:0007669"/>
    <property type="project" value="InterPro"/>
</dbReference>
<dbReference type="SUPFAM" id="SSF57884">
    <property type="entry name" value="Ada DNA repair protein, N-terminal domain (N-Ada 10)"/>
    <property type="match status" value="1"/>
</dbReference>
<dbReference type="FunFam" id="3.40.10.10:FF:000001">
    <property type="entry name" value="DNA-3-methyladenine glycosylase 2"/>
    <property type="match status" value="1"/>
</dbReference>
<dbReference type="PANTHER" id="PTHR43003:SF13">
    <property type="entry name" value="DNA-3-METHYLADENINE GLYCOSYLASE 2"/>
    <property type="match status" value="1"/>
</dbReference>
<dbReference type="GO" id="GO:0005737">
    <property type="term" value="C:cytoplasm"/>
    <property type="evidence" value="ECO:0007669"/>
    <property type="project" value="TreeGrafter"/>
</dbReference>